<dbReference type="CDD" id="cd04481">
    <property type="entry name" value="RPA1_DBD_B_like"/>
    <property type="match status" value="1"/>
</dbReference>
<reference evidence="4" key="1">
    <citation type="journal article" date="2019" name="Curr. Biol.">
        <title>Genome Sequence of Striga asiatica Provides Insight into the Evolution of Plant Parasitism.</title>
        <authorList>
            <person name="Yoshida S."/>
            <person name="Kim S."/>
            <person name="Wafula E.K."/>
            <person name="Tanskanen J."/>
            <person name="Kim Y.M."/>
            <person name="Honaas L."/>
            <person name="Yang Z."/>
            <person name="Spallek T."/>
            <person name="Conn C.E."/>
            <person name="Ichihashi Y."/>
            <person name="Cheong K."/>
            <person name="Cui S."/>
            <person name="Der J.P."/>
            <person name="Gundlach H."/>
            <person name="Jiao Y."/>
            <person name="Hori C."/>
            <person name="Ishida J.K."/>
            <person name="Kasahara H."/>
            <person name="Kiba T."/>
            <person name="Kim M.S."/>
            <person name="Koo N."/>
            <person name="Laohavisit A."/>
            <person name="Lee Y.H."/>
            <person name="Lumba S."/>
            <person name="McCourt P."/>
            <person name="Mortimer J.C."/>
            <person name="Mutuku J.M."/>
            <person name="Nomura T."/>
            <person name="Sasaki-Sekimoto Y."/>
            <person name="Seto Y."/>
            <person name="Wang Y."/>
            <person name="Wakatake T."/>
            <person name="Sakakibara H."/>
            <person name="Demura T."/>
            <person name="Yamaguchi S."/>
            <person name="Yoneyama K."/>
            <person name="Manabe R.I."/>
            <person name="Nelson D.C."/>
            <person name="Schulman A.H."/>
            <person name="Timko M.P."/>
            <person name="dePamphilis C.W."/>
            <person name="Choi D."/>
            <person name="Shirasu K."/>
        </authorList>
    </citation>
    <scope>NUCLEOTIDE SEQUENCE [LARGE SCALE GENOMIC DNA]</scope>
    <source>
        <strain evidence="4">cv. UVA1</strain>
    </source>
</reference>
<dbReference type="Proteomes" id="UP000325081">
    <property type="component" value="Unassembled WGS sequence"/>
</dbReference>
<organism evidence="3 4">
    <name type="scientific">Striga asiatica</name>
    <name type="common">Asiatic witchweed</name>
    <name type="synonym">Buchnera asiatica</name>
    <dbReference type="NCBI Taxonomy" id="4170"/>
    <lineage>
        <taxon>Eukaryota</taxon>
        <taxon>Viridiplantae</taxon>
        <taxon>Streptophyta</taxon>
        <taxon>Embryophyta</taxon>
        <taxon>Tracheophyta</taxon>
        <taxon>Spermatophyta</taxon>
        <taxon>Magnoliopsida</taxon>
        <taxon>eudicotyledons</taxon>
        <taxon>Gunneridae</taxon>
        <taxon>Pentapetalae</taxon>
        <taxon>asterids</taxon>
        <taxon>lamiids</taxon>
        <taxon>Lamiales</taxon>
        <taxon>Orobanchaceae</taxon>
        <taxon>Buchnereae</taxon>
        <taxon>Striga</taxon>
    </lineage>
</organism>
<dbReference type="AlphaFoldDB" id="A0A5A7QCE0"/>
<feature type="domain" description="Replication protein A 70 kDa DNA-binding subunit B/D first OB fold" evidence="2">
    <location>
        <begin position="5"/>
        <end position="92"/>
    </location>
</feature>
<dbReference type="Pfam" id="PF02721">
    <property type="entry name" value="DUF223"/>
    <property type="match status" value="1"/>
</dbReference>
<dbReference type="InterPro" id="IPR003871">
    <property type="entry name" value="RFA1B/D_OB_1st"/>
</dbReference>
<keyword evidence="4" id="KW-1185">Reference proteome</keyword>
<keyword evidence="3" id="KW-0238">DNA-binding</keyword>
<dbReference type="GO" id="GO:0003677">
    <property type="term" value="F:DNA binding"/>
    <property type="evidence" value="ECO:0007669"/>
    <property type="project" value="UniProtKB-KW"/>
</dbReference>
<dbReference type="EMBL" id="BKCP01006283">
    <property type="protein sequence ID" value="GER42067.1"/>
    <property type="molecule type" value="Genomic_DNA"/>
</dbReference>
<dbReference type="SUPFAM" id="SSF50249">
    <property type="entry name" value="Nucleic acid-binding proteins"/>
    <property type="match status" value="1"/>
</dbReference>
<evidence type="ECO:0000313" key="3">
    <source>
        <dbReference type="EMBL" id="GER42067.1"/>
    </source>
</evidence>
<gene>
    <name evidence="3" type="ORF">STAS_18829</name>
</gene>
<accession>A0A5A7QCE0</accession>
<name>A0A5A7QCE0_STRAF</name>
<dbReference type="OrthoDB" id="895915at2759"/>
<dbReference type="InterPro" id="IPR012340">
    <property type="entry name" value="NA-bd_OB-fold"/>
</dbReference>
<evidence type="ECO:0000313" key="4">
    <source>
        <dbReference type="Proteomes" id="UP000325081"/>
    </source>
</evidence>
<protein>
    <submittedName>
        <fullName evidence="3">Replication protein A 70 kDa DNA-binding subunit</fullName>
    </submittedName>
</protein>
<evidence type="ECO:0000259" key="2">
    <source>
        <dbReference type="Pfam" id="PF02721"/>
    </source>
</evidence>
<dbReference type="Gene3D" id="2.40.50.140">
    <property type="entry name" value="Nucleic acid-binding proteins"/>
    <property type="match status" value="2"/>
</dbReference>
<sequence length="467" mass="53016">MTAKLRLVQTYPKFYKSSQKSIREIDFIFHDAKGQRIHGSAPGFLAKKFRDFNLLEGQVYGINGWELTEDTNAFKITESSHKFEFGENTKMYKIVDVNYPRFMFNFKNYKELSDPQTVDSNKIFDLIGRIAMVHSIRTTNSNGVEKKFIDVVLEEVEACHITCTLWEKYVQVIVDALNNTPVTTLRVLIVQYCRAKAFQDGSIKVVNAFDATKLLMGEVPEIEDFKERYNSHTRPSESSIQHVRPFMYNVREDLESGIAPIKTFAEFLALNEERIFGFMPQSLTYPQIGSSSLARLVYKLDISAVDDSGIVQLLCWDKDDDGVELLNDISMLLSKAVMLKVSKNKDQIEPYKGPFTVSRITADPILLNRFGPLGISSQATKAEEVCSPMRVVKAEAIDSPIRAVNAEEGDNPIMVEKAVLYSPIRAGEAAVYSPNRAVKDCIEDPKKRQQSDWEEPMGKKKIKLEKI</sequence>
<comment type="caution">
    <text evidence="3">The sequence shown here is derived from an EMBL/GenBank/DDBJ whole genome shotgun (WGS) entry which is preliminary data.</text>
</comment>
<evidence type="ECO:0000256" key="1">
    <source>
        <dbReference type="SAM" id="MobiDB-lite"/>
    </source>
</evidence>
<feature type="region of interest" description="Disordered" evidence="1">
    <location>
        <begin position="443"/>
        <end position="467"/>
    </location>
</feature>
<proteinExistence type="predicted"/>